<proteinExistence type="predicted"/>
<keyword evidence="2" id="KW-1185">Reference proteome</keyword>
<dbReference type="EMBL" id="JAAGAX010000012">
    <property type="protein sequence ID" value="KAF2296563.1"/>
    <property type="molecule type" value="Genomic_DNA"/>
</dbReference>
<comment type="caution">
    <text evidence="1">The sequence shown here is derived from an EMBL/GenBank/DDBJ whole genome shotgun (WGS) entry which is preliminary data.</text>
</comment>
<evidence type="ECO:0000313" key="1">
    <source>
        <dbReference type="EMBL" id="KAF2296563.1"/>
    </source>
</evidence>
<organism evidence="1 2">
    <name type="scientific">Hevea brasiliensis</name>
    <name type="common">Para rubber tree</name>
    <name type="synonym">Siphonia brasiliensis</name>
    <dbReference type="NCBI Taxonomy" id="3981"/>
    <lineage>
        <taxon>Eukaryota</taxon>
        <taxon>Viridiplantae</taxon>
        <taxon>Streptophyta</taxon>
        <taxon>Embryophyta</taxon>
        <taxon>Tracheophyta</taxon>
        <taxon>Spermatophyta</taxon>
        <taxon>Magnoliopsida</taxon>
        <taxon>eudicotyledons</taxon>
        <taxon>Gunneridae</taxon>
        <taxon>Pentapetalae</taxon>
        <taxon>rosids</taxon>
        <taxon>fabids</taxon>
        <taxon>Malpighiales</taxon>
        <taxon>Euphorbiaceae</taxon>
        <taxon>Crotonoideae</taxon>
        <taxon>Micrandreae</taxon>
        <taxon>Hevea</taxon>
    </lineage>
</organism>
<sequence>MKSYYWQREDPRVGSNSLFSTLPIVASTITMAKLLFTGPSNNQTNPSMVAAVILDDPRATIVTPFNPLDSCLSPVATSNEIAQ</sequence>
<evidence type="ECO:0000313" key="2">
    <source>
        <dbReference type="Proteomes" id="UP000467840"/>
    </source>
</evidence>
<reference evidence="1 2" key="1">
    <citation type="journal article" date="2020" name="Mol. Plant">
        <title>The Chromosome-Based Rubber Tree Genome Provides New Insights into Spurge Genome Evolution and Rubber Biosynthesis.</title>
        <authorList>
            <person name="Liu J."/>
            <person name="Shi C."/>
            <person name="Shi C.C."/>
            <person name="Li W."/>
            <person name="Zhang Q.J."/>
            <person name="Zhang Y."/>
            <person name="Li K."/>
            <person name="Lu H.F."/>
            <person name="Shi C."/>
            <person name="Zhu S.T."/>
            <person name="Xiao Z.Y."/>
            <person name="Nan H."/>
            <person name="Yue Y."/>
            <person name="Zhu X.G."/>
            <person name="Wu Y."/>
            <person name="Hong X.N."/>
            <person name="Fan G.Y."/>
            <person name="Tong Y."/>
            <person name="Zhang D."/>
            <person name="Mao C.L."/>
            <person name="Liu Y.L."/>
            <person name="Hao S.J."/>
            <person name="Liu W.Q."/>
            <person name="Lv M.Q."/>
            <person name="Zhang H.B."/>
            <person name="Liu Y."/>
            <person name="Hu-Tang G.R."/>
            <person name="Wang J.P."/>
            <person name="Wang J.H."/>
            <person name="Sun Y.H."/>
            <person name="Ni S.B."/>
            <person name="Chen W.B."/>
            <person name="Zhang X.C."/>
            <person name="Jiao Y.N."/>
            <person name="Eichler E.E."/>
            <person name="Li G.H."/>
            <person name="Liu X."/>
            <person name="Gao L.Z."/>
        </authorList>
    </citation>
    <scope>NUCLEOTIDE SEQUENCE [LARGE SCALE GENOMIC DNA]</scope>
    <source>
        <strain evidence="2">cv. GT1</strain>
        <tissue evidence="1">Leaf</tissue>
    </source>
</reference>
<gene>
    <name evidence="1" type="ORF">GH714_000222</name>
</gene>
<dbReference type="AlphaFoldDB" id="A0A6A6L8Z2"/>
<protein>
    <submittedName>
        <fullName evidence="1">Uncharacterized protein</fullName>
    </submittedName>
</protein>
<name>A0A6A6L8Z2_HEVBR</name>
<accession>A0A6A6L8Z2</accession>
<dbReference type="Proteomes" id="UP000467840">
    <property type="component" value="Chromosome 18"/>
</dbReference>